<dbReference type="InterPro" id="IPR002078">
    <property type="entry name" value="Sigma_54_int"/>
</dbReference>
<keyword evidence="4" id="KW-0238">DNA-binding</keyword>
<protein>
    <submittedName>
        <fullName evidence="9">Sigma-54 factor interaction domain-containing protein</fullName>
    </submittedName>
</protein>
<evidence type="ECO:0000256" key="5">
    <source>
        <dbReference type="ARBA" id="ARBA00023163"/>
    </source>
</evidence>
<dbReference type="AlphaFoldDB" id="E6W4D4"/>
<evidence type="ECO:0000256" key="6">
    <source>
        <dbReference type="PROSITE-ProRule" id="PRU00169"/>
    </source>
</evidence>
<feature type="domain" description="Sigma-54 factor interaction" evidence="7">
    <location>
        <begin position="144"/>
        <end position="373"/>
    </location>
</feature>
<dbReference type="PANTHER" id="PTHR32071:SF57">
    <property type="entry name" value="C4-DICARBOXYLATE TRANSPORT TRANSCRIPTIONAL REGULATORY PROTEIN DCTD"/>
    <property type="match status" value="1"/>
</dbReference>
<dbReference type="PROSITE" id="PS00688">
    <property type="entry name" value="SIGMA54_INTERACT_3"/>
    <property type="match status" value="1"/>
</dbReference>
<dbReference type="PROSITE" id="PS50110">
    <property type="entry name" value="RESPONSE_REGULATORY"/>
    <property type="match status" value="1"/>
</dbReference>
<dbReference type="SMART" id="SM00448">
    <property type="entry name" value="REC"/>
    <property type="match status" value="1"/>
</dbReference>
<dbReference type="InterPro" id="IPR001789">
    <property type="entry name" value="Sig_transdc_resp-reg_receiver"/>
</dbReference>
<dbReference type="HOGENOM" id="CLU_000445_0_6_0"/>
<name>E6W4D4_DESIS</name>
<dbReference type="Pfam" id="PF00072">
    <property type="entry name" value="Response_reg"/>
    <property type="match status" value="1"/>
</dbReference>
<dbReference type="CDD" id="cd00009">
    <property type="entry name" value="AAA"/>
    <property type="match status" value="1"/>
</dbReference>
<dbReference type="GO" id="GO:0000160">
    <property type="term" value="P:phosphorelay signal transduction system"/>
    <property type="evidence" value="ECO:0007669"/>
    <property type="project" value="InterPro"/>
</dbReference>
<dbReference type="GO" id="GO:0043565">
    <property type="term" value="F:sequence-specific DNA binding"/>
    <property type="evidence" value="ECO:0007669"/>
    <property type="project" value="InterPro"/>
</dbReference>
<dbReference type="InterPro" id="IPR009057">
    <property type="entry name" value="Homeodomain-like_sf"/>
</dbReference>
<proteinExistence type="predicted"/>
<dbReference type="Pfam" id="PF00158">
    <property type="entry name" value="Sigma54_activat"/>
    <property type="match status" value="1"/>
</dbReference>
<keyword evidence="3" id="KW-0805">Transcription regulation</keyword>
<dbReference type="InParanoid" id="E6W4D4"/>
<organism evidence="9 10">
    <name type="scientific">Desulfurispirillum indicum (strain ATCC BAA-1389 / DSM 22839 / S5)</name>
    <dbReference type="NCBI Taxonomy" id="653733"/>
    <lineage>
        <taxon>Bacteria</taxon>
        <taxon>Pseudomonadati</taxon>
        <taxon>Chrysiogenota</taxon>
        <taxon>Chrysiogenia</taxon>
        <taxon>Chrysiogenales</taxon>
        <taxon>Chrysiogenaceae</taxon>
        <taxon>Desulfurispirillum</taxon>
    </lineage>
</organism>
<dbReference type="EMBL" id="CP002432">
    <property type="protein sequence ID" value="ADU65908.1"/>
    <property type="molecule type" value="Genomic_DNA"/>
</dbReference>
<dbReference type="GO" id="GO:0005524">
    <property type="term" value="F:ATP binding"/>
    <property type="evidence" value="ECO:0007669"/>
    <property type="project" value="UniProtKB-KW"/>
</dbReference>
<dbReference type="InterPro" id="IPR027417">
    <property type="entry name" value="P-loop_NTPase"/>
</dbReference>
<dbReference type="InterPro" id="IPR011006">
    <property type="entry name" value="CheY-like_superfamily"/>
</dbReference>
<evidence type="ECO:0000256" key="1">
    <source>
        <dbReference type="ARBA" id="ARBA00022741"/>
    </source>
</evidence>
<dbReference type="PANTHER" id="PTHR32071">
    <property type="entry name" value="TRANSCRIPTIONAL REGULATORY PROTEIN"/>
    <property type="match status" value="1"/>
</dbReference>
<dbReference type="InterPro" id="IPR025662">
    <property type="entry name" value="Sigma_54_int_dom_ATP-bd_1"/>
</dbReference>
<dbReference type="PROSITE" id="PS00676">
    <property type="entry name" value="SIGMA54_INTERACT_2"/>
    <property type="match status" value="1"/>
</dbReference>
<dbReference type="Gene3D" id="3.40.50.2300">
    <property type="match status" value="1"/>
</dbReference>
<evidence type="ECO:0000313" key="9">
    <source>
        <dbReference type="EMBL" id="ADU65908.1"/>
    </source>
</evidence>
<dbReference type="KEGG" id="din:Selin_1173"/>
<dbReference type="RefSeq" id="WP_013505789.1">
    <property type="nucleotide sequence ID" value="NC_014836.1"/>
</dbReference>
<evidence type="ECO:0000313" key="10">
    <source>
        <dbReference type="Proteomes" id="UP000002572"/>
    </source>
</evidence>
<evidence type="ECO:0000256" key="2">
    <source>
        <dbReference type="ARBA" id="ARBA00022840"/>
    </source>
</evidence>
<dbReference type="Proteomes" id="UP000002572">
    <property type="component" value="Chromosome"/>
</dbReference>
<dbReference type="InterPro" id="IPR025944">
    <property type="entry name" value="Sigma_54_int_dom_CS"/>
</dbReference>
<dbReference type="Gene3D" id="3.40.50.300">
    <property type="entry name" value="P-loop containing nucleotide triphosphate hydrolases"/>
    <property type="match status" value="1"/>
</dbReference>
<dbReference type="Pfam" id="PF02954">
    <property type="entry name" value="HTH_8"/>
    <property type="match status" value="1"/>
</dbReference>
<dbReference type="SMART" id="SM00382">
    <property type="entry name" value="AAA"/>
    <property type="match status" value="1"/>
</dbReference>
<dbReference type="Pfam" id="PF25601">
    <property type="entry name" value="AAA_lid_14"/>
    <property type="match status" value="1"/>
</dbReference>
<dbReference type="Gene3D" id="1.10.10.60">
    <property type="entry name" value="Homeodomain-like"/>
    <property type="match status" value="1"/>
</dbReference>
<evidence type="ECO:0000259" key="7">
    <source>
        <dbReference type="PROSITE" id="PS50045"/>
    </source>
</evidence>
<gene>
    <name evidence="9" type="ordered locus">Selin_1173</name>
</gene>
<reference evidence="9 10" key="1">
    <citation type="submission" date="2010-12" db="EMBL/GenBank/DDBJ databases">
        <title>Complete sequence of Desulfurispirillum indicum S5.</title>
        <authorList>
            <consortium name="US DOE Joint Genome Institute"/>
            <person name="Lucas S."/>
            <person name="Copeland A."/>
            <person name="Lapidus A."/>
            <person name="Cheng J.-F."/>
            <person name="Goodwin L."/>
            <person name="Pitluck S."/>
            <person name="Chertkov O."/>
            <person name="Held B."/>
            <person name="Detter J.C."/>
            <person name="Han C."/>
            <person name="Tapia R."/>
            <person name="Land M."/>
            <person name="Hauser L."/>
            <person name="Kyrpides N."/>
            <person name="Ivanova N."/>
            <person name="Mikhailova N."/>
            <person name="Haggblom M."/>
            <person name="Rauschenbach I."/>
            <person name="Bini E."/>
            <person name="Woyke T."/>
        </authorList>
    </citation>
    <scope>NUCLEOTIDE SEQUENCE [LARGE SCALE GENOMIC DNA]</scope>
    <source>
        <strain evidence="10">ATCC BAA-1389 / DSM 22839 / S5</strain>
    </source>
</reference>
<keyword evidence="6" id="KW-0597">Phosphoprotein</keyword>
<feature type="modified residue" description="4-aspartylphosphate" evidence="6">
    <location>
        <position position="54"/>
    </location>
</feature>
<dbReference type="STRING" id="653733.Selin_1173"/>
<dbReference type="Gene3D" id="1.10.8.60">
    <property type="match status" value="1"/>
</dbReference>
<dbReference type="GO" id="GO:0006355">
    <property type="term" value="P:regulation of DNA-templated transcription"/>
    <property type="evidence" value="ECO:0007669"/>
    <property type="project" value="InterPro"/>
</dbReference>
<dbReference type="PROSITE" id="PS00675">
    <property type="entry name" value="SIGMA54_INTERACT_1"/>
    <property type="match status" value="1"/>
</dbReference>
<accession>E6W4D4</accession>
<keyword evidence="2" id="KW-0067">ATP-binding</keyword>
<dbReference type="InterPro" id="IPR058031">
    <property type="entry name" value="AAA_lid_NorR"/>
</dbReference>
<keyword evidence="5" id="KW-0804">Transcription</keyword>
<dbReference type="InterPro" id="IPR003593">
    <property type="entry name" value="AAA+_ATPase"/>
</dbReference>
<dbReference type="SUPFAM" id="SSF46689">
    <property type="entry name" value="Homeodomain-like"/>
    <property type="match status" value="1"/>
</dbReference>
<dbReference type="SUPFAM" id="SSF52172">
    <property type="entry name" value="CheY-like"/>
    <property type="match status" value="1"/>
</dbReference>
<evidence type="ECO:0000256" key="3">
    <source>
        <dbReference type="ARBA" id="ARBA00023015"/>
    </source>
</evidence>
<feature type="domain" description="Response regulatory" evidence="8">
    <location>
        <begin position="6"/>
        <end position="119"/>
    </location>
</feature>
<keyword evidence="10" id="KW-1185">Reference proteome</keyword>
<dbReference type="FunFam" id="3.40.50.300:FF:000006">
    <property type="entry name" value="DNA-binding transcriptional regulator NtrC"/>
    <property type="match status" value="1"/>
</dbReference>
<dbReference type="PROSITE" id="PS50045">
    <property type="entry name" value="SIGMA54_INTERACT_4"/>
    <property type="match status" value="1"/>
</dbReference>
<dbReference type="eggNOG" id="COG2204">
    <property type="taxonomic scope" value="Bacteria"/>
</dbReference>
<dbReference type="InterPro" id="IPR002197">
    <property type="entry name" value="HTH_Fis"/>
</dbReference>
<evidence type="ECO:0000259" key="8">
    <source>
        <dbReference type="PROSITE" id="PS50110"/>
    </source>
</evidence>
<keyword evidence="1" id="KW-0547">Nucleotide-binding</keyword>
<evidence type="ECO:0000256" key="4">
    <source>
        <dbReference type="ARBA" id="ARBA00023125"/>
    </source>
</evidence>
<dbReference type="SUPFAM" id="SSF52540">
    <property type="entry name" value="P-loop containing nucleoside triphosphate hydrolases"/>
    <property type="match status" value="1"/>
</dbReference>
<sequence length="458" mass="51694">MTPMNRILILDDEASIGASLSFALEDQYEVSVFTEPHRALEEIRQELFHICLLDLKIGNVDGIDVLKQIKEIQPGIEVIIITAFGTIESSVKALQNGAFTYITKPINIDELIVNIERAFHYKQLNSQVEYLSKELEKKYRYEELIGKSDSMQRIYGLIDKVKDVSSTVLITGESGTGKELVARAIHYSGKRAKEPFEVLNCAAIPEQLLESELFGYEKGAFTGASGSRQGRFEVAQGGTIFLDEIGEMSPPLQAKLLRVLQKREISRLGSNRTIALDVRVITATNRDLLKAVRENSFREDLYFRINVIHLHLPPLRERTEDIPMLTKFLVEKFCQEQGTCPKRFSRAAEARLMSYSYPGNIRELGNIIESSLVMAMGDIIEIHDLPASLKDSGPVAHDGELPSLKPFVGMTLQQLQDLFIQETLETMDGHRRKTAEVLGISERNLRYRLNTPDKPEQP</sequence>
<dbReference type="InterPro" id="IPR025943">
    <property type="entry name" value="Sigma_54_int_dom_ATP-bd_2"/>
</dbReference>